<dbReference type="Gene3D" id="3.30.1310.10">
    <property type="entry name" value="Nucleoid-associated protein YbaB-like domain"/>
    <property type="match status" value="1"/>
</dbReference>
<dbReference type="Proteomes" id="UP000176504">
    <property type="component" value="Unassembled WGS sequence"/>
</dbReference>
<accession>A0A1F4VD19</accession>
<evidence type="ECO:0008006" key="3">
    <source>
        <dbReference type="Google" id="ProtNLM"/>
    </source>
</evidence>
<dbReference type="Pfam" id="PF02575">
    <property type="entry name" value="YbaB_DNA_bd"/>
    <property type="match status" value="1"/>
</dbReference>
<dbReference type="EMBL" id="MEVI01000003">
    <property type="protein sequence ID" value="OGC55152.1"/>
    <property type="molecule type" value="Genomic_DNA"/>
</dbReference>
<dbReference type="GO" id="GO:0003677">
    <property type="term" value="F:DNA binding"/>
    <property type="evidence" value="ECO:0007669"/>
    <property type="project" value="InterPro"/>
</dbReference>
<proteinExistence type="predicted"/>
<sequence length="88" mass="10193">MFDKMKDLYNLKKQADSMKKEMEQIFVEYENRGIKLVVRGDNHIEKIEVDGVEDKRLKDVINDALKEVQKKVAKKMKGQLSDLGIPGL</sequence>
<gene>
    <name evidence="1" type="ORF">A3A78_04215</name>
</gene>
<dbReference type="InterPro" id="IPR004401">
    <property type="entry name" value="YbaB/EbfC"/>
</dbReference>
<name>A0A1F4VD19_UNCKA</name>
<comment type="caution">
    <text evidence="1">The sequence shown here is derived from an EMBL/GenBank/DDBJ whole genome shotgun (WGS) entry which is preliminary data.</text>
</comment>
<protein>
    <recommendedName>
        <fullName evidence="3">Nucleoid-associated protein, YbaB/EbfC family</fullName>
    </recommendedName>
</protein>
<dbReference type="InterPro" id="IPR036894">
    <property type="entry name" value="YbaB-like_sf"/>
</dbReference>
<organism evidence="1 2">
    <name type="scientific">candidate division WWE3 bacterium RIFCSPLOWO2_01_FULL_41_18</name>
    <dbReference type="NCBI Taxonomy" id="1802625"/>
    <lineage>
        <taxon>Bacteria</taxon>
        <taxon>Katanobacteria</taxon>
    </lineage>
</organism>
<dbReference type="SUPFAM" id="SSF82607">
    <property type="entry name" value="YbaB-like"/>
    <property type="match status" value="1"/>
</dbReference>
<reference evidence="1 2" key="1">
    <citation type="journal article" date="2016" name="Nat. Commun.">
        <title>Thousands of microbial genomes shed light on interconnected biogeochemical processes in an aquifer system.</title>
        <authorList>
            <person name="Anantharaman K."/>
            <person name="Brown C.T."/>
            <person name="Hug L.A."/>
            <person name="Sharon I."/>
            <person name="Castelle C.J."/>
            <person name="Probst A.J."/>
            <person name="Thomas B.C."/>
            <person name="Singh A."/>
            <person name="Wilkins M.J."/>
            <person name="Karaoz U."/>
            <person name="Brodie E.L."/>
            <person name="Williams K.H."/>
            <person name="Hubbard S.S."/>
            <person name="Banfield J.F."/>
        </authorList>
    </citation>
    <scope>NUCLEOTIDE SEQUENCE [LARGE SCALE GENOMIC DNA]</scope>
</reference>
<dbReference type="AlphaFoldDB" id="A0A1F4VD19"/>
<evidence type="ECO:0000313" key="2">
    <source>
        <dbReference type="Proteomes" id="UP000176504"/>
    </source>
</evidence>
<evidence type="ECO:0000313" key="1">
    <source>
        <dbReference type="EMBL" id="OGC55152.1"/>
    </source>
</evidence>